<dbReference type="InterPro" id="IPR024983">
    <property type="entry name" value="CHAT_dom"/>
</dbReference>
<keyword evidence="3" id="KW-1185">Reference proteome</keyword>
<name>A0ABQ4EEM3_9ACTN</name>
<dbReference type="Pfam" id="PF12770">
    <property type="entry name" value="CHAT"/>
    <property type="match status" value="1"/>
</dbReference>
<proteinExistence type="predicted"/>
<reference evidence="2 3" key="1">
    <citation type="submission" date="2021-01" db="EMBL/GenBank/DDBJ databases">
        <title>Whole genome shotgun sequence of Plantactinospora endophytica NBRC 110450.</title>
        <authorList>
            <person name="Komaki H."/>
            <person name="Tamura T."/>
        </authorList>
    </citation>
    <scope>NUCLEOTIDE SEQUENCE [LARGE SCALE GENOMIC DNA]</scope>
    <source>
        <strain evidence="2 3">NBRC 110450</strain>
    </source>
</reference>
<accession>A0ABQ4EEM3</accession>
<organism evidence="2 3">
    <name type="scientific">Plantactinospora endophytica</name>
    <dbReference type="NCBI Taxonomy" id="673535"/>
    <lineage>
        <taxon>Bacteria</taxon>
        <taxon>Bacillati</taxon>
        <taxon>Actinomycetota</taxon>
        <taxon>Actinomycetes</taxon>
        <taxon>Micromonosporales</taxon>
        <taxon>Micromonosporaceae</taxon>
        <taxon>Plantactinospora</taxon>
    </lineage>
</organism>
<feature type="domain" description="CHAT" evidence="1">
    <location>
        <begin position="8"/>
        <end position="190"/>
    </location>
</feature>
<sequence>MPTTPARDGTQPADLTGTAAEALTIAGRFPHATTLLGPAATVEQVRTDLTGAAWAHFACHGTSEPGASFRSRMLLFDGDLDVRQISGLRLRAAELAYLSACSTAQGGLAAADEVITLASAFQLAGFRHVIGSLWPVDDAISVDTTRLFYDELLDFETTENAARILNHVTKVRRAVCPNDPHLWTQLIHVGP</sequence>
<comment type="caution">
    <text evidence="2">The sequence shown here is derived from an EMBL/GenBank/DDBJ whole genome shotgun (WGS) entry which is preliminary data.</text>
</comment>
<protein>
    <recommendedName>
        <fullName evidence="1">CHAT domain-containing protein</fullName>
    </recommendedName>
</protein>
<dbReference type="EMBL" id="BONW01000052">
    <property type="protein sequence ID" value="GIG93173.1"/>
    <property type="molecule type" value="Genomic_DNA"/>
</dbReference>
<gene>
    <name evidence="2" type="ORF">Pen02_81090</name>
</gene>
<evidence type="ECO:0000313" key="2">
    <source>
        <dbReference type="EMBL" id="GIG93173.1"/>
    </source>
</evidence>
<dbReference type="Proteomes" id="UP000646749">
    <property type="component" value="Unassembled WGS sequence"/>
</dbReference>
<evidence type="ECO:0000259" key="1">
    <source>
        <dbReference type="Pfam" id="PF12770"/>
    </source>
</evidence>
<evidence type="ECO:0000313" key="3">
    <source>
        <dbReference type="Proteomes" id="UP000646749"/>
    </source>
</evidence>